<keyword evidence="1" id="KW-0472">Membrane</keyword>
<dbReference type="Proteomes" id="UP000595564">
    <property type="component" value="Chromosome"/>
</dbReference>
<name>A0A7R6PFX5_9BACT</name>
<keyword evidence="1" id="KW-0812">Transmembrane</keyword>
<proteinExistence type="predicted"/>
<sequence>MKKTFLWILAFLITVTLAIYQKRTGPTYPVSGHLKIDGVKIDYTFNRSHGGPGDQEVSIFLEGDKPISAYLVYKRYRVKEDWVEVKMQKIGKNYTAFLPHQPPAGKLEYYVKVNIDGKYYSIPAKSVVTRFKGAVPLYILIPHIIFMFSSLLLCVRIGLALIFKEPYKNLVYTCVGLFFIGGLILGPIVQKFAFGELWTGIPFGWDLTDNKTLIAFLFWLPALFFLKREYSKRSIVSTAIAIIVMFSIYLIPHSVWGSEFDYSKNQITTGKKPAVIETNEGENQ</sequence>
<keyword evidence="1" id="KW-1133">Transmembrane helix</keyword>
<dbReference type="AlphaFoldDB" id="A0A7R6PFX5"/>
<evidence type="ECO:0000313" key="3">
    <source>
        <dbReference type="Proteomes" id="UP000595564"/>
    </source>
</evidence>
<feature type="transmembrane region" description="Helical" evidence="1">
    <location>
        <begin position="210"/>
        <end position="226"/>
    </location>
</feature>
<feature type="transmembrane region" description="Helical" evidence="1">
    <location>
        <begin position="233"/>
        <end position="251"/>
    </location>
</feature>
<protein>
    <submittedName>
        <fullName evidence="2">Uncharacterized protein</fullName>
    </submittedName>
</protein>
<dbReference type="EMBL" id="AP017470">
    <property type="protein sequence ID" value="BBB33003.1"/>
    <property type="molecule type" value="Genomic_DNA"/>
</dbReference>
<gene>
    <name evidence="2" type="ORF">TTHT_1497</name>
</gene>
<evidence type="ECO:0000256" key="1">
    <source>
        <dbReference type="SAM" id="Phobius"/>
    </source>
</evidence>
<accession>A0A7R6PFX5</accession>
<dbReference type="KEGG" id="thyd:TTHT_1497"/>
<dbReference type="RefSeq" id="WP_201327302.1">
    <property type="nucleotide sequence ID" value="NZ_AP017470.1"/>
</dbReference>
<feature type="transmembrane region" description="Helical" evidence="1">
    <location>
        <begin position="170"/>
        <end position="190"/>
    </location>
</feature>
<keyword evidence="3" id="KW-1185">Reference proteome</keyword>
<reference evidence="2 3" key="1">
    <citation type="journal article" date="2012" name="Extremophiles">
        <title>Thermotomaculum hydrothermale gen. nov., sp. nov., a novel heterotrophic thermophile within the phylum Acidobacteria from a deep-sea hydrothermal vent chimney in the Southern Okinawa Trough.</title>
        <authorList>
            <person name="Izumi H."/>
            <person name="Nunoura T."/>
            <person name="Miyazaki M."/>
            <person name="Mino S."/>
            <person name="Toki T."/>
            <person name="Takai K."/>
            <person name="Sako Y."/>
            <person name="Sawabe T."/>
            <person name="Nakagawa S."/>
        </authorList>
    </citation>
    <scope>NUCLEOTIDE SEQUENCE [LARGE SCALE GENOMIC DNA]</scope>
    <source>
        <strain evidence="2 3">AC55</strain>
    </source>
</reference>
<feature type="transmembrane region" description="Helical" evidence="1">
    <location>
        <begin position="137"/>
        <end position="163"/>
    </location>
</feature>
<organism evidence="2 3">
    <name type="scientific">Thermotomaculum hydrothermale</name>
    <dbReference type="NCBI Taxonomy" id="981385"/>
    <lineage>
        <taxon>Bacteria</taxon>
        <taxon>Pseudomonadati</taxon>
        <taxon>Acidobacteriota</taxon>
        <taxon>Holophagae</taxon>
        <taxon>Thermotomaculales</taxon>
        <taxon>Thermotomaculaceae</taxon>
        <taxon>Thermotomaculum</taxon>
    </lineage>
</organism>
<evidence type="ECO:0000313" key="2">
    <source>
        <dbReference type="EMBL" id="BBB33003.1"/>
    </source>
</evidence>